<protein>
    <recommendedName>
        <fullName evidence="3">Beta/gamma crystallin 'Greek key' domain-containing protein</fullName>
    </recommendedName>
</protein>
<comment type="caution">
    <text evidence="4">The sequence shown here is derived from an EMBL/GenBank/DDBJ whole genome shotgun (WGS) entry which is preliminary data.</text>
</comment>
<dbReference type="RefSeq" id="WP_126074415.1">
    <property type="nucleotide sequence ID" value="NZ_CP051166.1"/>
</dbReference>
<comment type="similarity">
    <text evidence="1">Belongs to the beta/gamma-crystallin family.</text>
</comment>
<gene>
    <name evidence="4" type="ORF">EJB06_12805</name>
</gene>
<evidence type="ECO:0000313" key="5">
    <source>
        <dbReference type="Proteomes" id="UP000278085"/>
    </source>
</evidence>
<keyword evidence="5" id="KW-1185">Reference proteome</keyword>
<dbReference type="SUPFAM" id="SSF49695">
    <property type="entry name" value="gamma-Crystallin-like"/>
    <property type="match status" value="1"/>
</dbReference>
<feature type="domain" description="Beta/gamma crystallin 'Greek key'" evidence="3">
    <location>
        <begin position="2"/>
        <end position="45"/>
    </location>
</feature>
<evidence type="ECO:0000313" key="4">
    <source>
        <dbReference type="EMBL" id="RSZ58517.1"/>
    </source>
</evidence>
<dbReference type="Pfam" id="PF00030">
    <property type="entry name" value="Crystall"/>
    <property type="match status" value="1"/>
</dbReference>
<dbReference type="AlphaFoldDB" id="A0A430HLS2"/>
<dbReference type="PROSITE" id="PS50915">
    <property type="entry name" value="CRYSTALLIN_BETA_GAMMA"/>
    <property type="match status" value="1"/>
</dbReference>
<proteinExistence type="inferred from homology"/>
<organism evidence="4 5">
    <name type="scientific">Massilia atriviolacea</name>
    <dbReference type="NCBI Taxonomy" id="2495579"/>
    <lineage>
        <taxon>Bacteria</taxon>
        <taxon>Pseudomonadati</taxon>
        <taxon>Pseudomonadota</taxon>
        <taxon>Betaproteobacteria</taxon>
        <taxon>Burkholderiales</taxon>
        <taxon>Oxalobacteraceae</taxon>
        <taxon>Telluria group</taxon>
        <taxon>Massilia</taxon>
    </lineage>
</organism>
<dbReference type="InterPro" id="IPR001064">
    <property type="entry name" value="Beta/gamma_crystallin"/>
</dbReference>
<dbReference type="OrthoDB" id="8777811at2"/>
<dbReference type="Gene3D" id="2.60.20.10">
    <property type="entry name" value="Crystallins"/>
    <property type="match status" value="1"/>
</dbReference>
<evidence type="ECO:0000256" key="2">
    <source>
        <dbReference type="ARBA" id="ARBA00022737"/>
    </source>
</evidence>
<dbReference type="InterPro" id="IPR011024">
    <property type="entry name" value="G_crystallin-like"/>
</dbReference>
<name>A0A430HLS2_9BURK</name>
<sequence length="90" mass="10379">MAEVVLYQHIDFRGREKHLYGSEPNLNARDDNFFNDKVSSFVVVSGRWKFYRDSNYRGPASRVFGPGRYSWVEAVDIPNDSISSVRLMSA</sequence>
<reference evidence="4 5" key="1">
    <citation type="submission" date="2018-12" db="EMBL/GenBank/DDBJ databases">
        <authorList>
            <person name="Yang E."/>
        </authorList>
    </citation>
    <scope>NUCLEOTIDE SEQUENCE [LARGE SCALE GENOMIC DNA]</scope>
    <source>
        <strain evidence="4 5">SOD</strain>
    </source>
</reference>
<evidence type="ECO:0000259" key="3">
    <source>
        <dbReference type="PROSITE" id="PS50915"/>
    </source>
</evidence>
<accession>A0A430HLS2</accession>
<dbReference type="SMART" id="SM00247">
    <property type="entry name" value="XTALbg"/>
    <property type="match status" value="1"/>
</dbReference>
<keyword evidence="2" id="KW-0677">Repeat</keyword>
<dbReference type="Proteomes" id="UP000278085">
    <property type="component" value="Unassembled WGS sequence"/>
</dbReference>
<dbReference type="EMBL" id="RXLQ01000006">
    <property type="protein sequence ID" value="RSZ58517.1"/>
    <property type="molecule type" value="Genomic_DNA"/>
</dbReference>
<evidence type="ECO:0000256" key="1">
    <source>
        <dbReference type="ARBA" id="ARBA00009646"/>
    </source>
</evidence>